<evidence type="ECO:0000313" key="3">
    <source>
        <dbReference type="EMBL" id="PZC70540.1"/>
    </source>
</evidence>
<dbReference type="Pfam" id="PF00435">
    <property type="entry name" value="Spectrin"/>
    <property type="match status" value="11"/>
</dbReference>
<evidence type="ECO:0000313" key="4">
    <source>
        <dbReference type="Proteomes" id="UP000249218"/>
    </source>
</evidence>
<dbReference type="InterPro" id="IPR018159">
    <property type="entry name" value="Spectrin/alpha-actinin"/>
</dbReference>
<proteinExistence type="predicted"/>
<organism evidence="3 4">
    <name type="scientific">Helicoverpa armigera</name>
    <name type="common">Cotton bollworm</name>
    <name type="synonym">Heliothis armigera</name>
    <dbReference type="NCBI Taxonomy" id="29058"/>
    <lineage>
        <taxon>Eukaryota</taxon>
        <taxon>Metazoa</taxon>
        <taxon>Ecdysozoa</taxon>
        <taxon>Arthropoda</taxon>
        <taxon>Hexapoda</taxon>
        <taxon>Insecta</taxon>
        <taxon>Pterygota</taxon>
        <taxon>Neoptera</taxon>
        <taxon>Endopterygota</taxon>
        <taxon>Lepidoptera</taxon>
        <taxon>Glossata</taxon>
        <taxon>Ditrysia</taxon>
        <taxon>Noctuoidea</taxon>
        <taxon>Noctuidae</taxon>
        <taxon>Heliothinae</taxon>
        <taxon>Helicoverpa</taxon>
    </lineage>
</organism>
<evidence type="ECO:0000256" key="1">
    <source>
        <dbReference type="ARBA" id="ARBA00022737"/>
    </source>
</evidence>
<sequence>MLRADDADDSVDTAKRKYEKFVTDLSAASKRLEHIDAAAEELVAANHSQAAKATARRQQLRQQWDRLLRLKQQKEKSLEGASSVELFSRTCDEALDWMAEKEQQLAASSAPPSDLRTVQALQRRHAQLERELEPVREKVNTISLLADSVKSQYPNERGNVEGRQKEIQQMWERCQAQAADRRSRLESAVGLQIFGRSCATLTHWMQKVREQLAQEATAKDVATAEALHKQHHELMDDIKAHDDEYKEVIGLGKQLLANNPSLTDVADKIKSLENEHQAVAKEWQEKDAYLKQLVQLQSFNRECDQIDASTGAHEAYLEYKQFGSSVDEAEALIKRHEELEARLAAQDERLAAFSQRAEALERIPHYAASQYFVIKRYEELEGRLAAQDERLAAFSQRAEALERIPHYAASHIAARRAAVLQRRDTVRHAAAERRRALLASLAHQQFVAATEELQTWIQDKTRTAKDQSYRDLANLERKLQKHEAFERELQANEKQLRNVESIGQSLQKSDPSRASEVSEHLSGLQTAWEELVAASRDKGSKLRQAAQQRKHRRSVEDAKARLIDLERALKKRESAALLQAVRALQPPAAKRRQALESSLQLHKFAAEVAGELDWLSERSAAASSEVMPTDLHAAQTAQKKHGKLKAELVGRRPLIERVIAHGTALVEEGHPQKEKIEALCSELEAGYKAVSSAADSRGQALESALKAQQFLHEALEAVELELDTYAAIIAEMGHVATSMANGGHPEGEALLARHALLADSLARLQRLAAQRQKALVESVCRDWLLRGRRRSLSLFAVLSLFGHVASSMVNGGHPEGEALLARHALLADSLARLQRLAAQRQKALVESVCRYEYLAESAELESWIQEKYAAASSEDYGQDYEHLLILRSKFEELRHRVESGAERFNQCEELAKKLLATESPYIGDIEKRQEALGEWWQRLIEQMESRASRLHAAGEIHRFHRDVGELVLQEEGNRLRKLYPGGNVQQIELQQKALEEAWAMLKQASDERRHMLQQHLALHQFLTEVRDLTSWSVALRSSMSRAIRVRDAVSAQAARAEHDAVRAELDARDSSFKEALQMGRDLAAQHPNAAEVEEKCEALLEERNRLHGAWAARQVALDQLIDLHCFLRDAKLLHDLCAAQEAALSTEISQTSSVEEVENQLKKHEAFEKLLATQDEKLATLNSHGDKLLQQNHVESQRIADELQHINERRKKLYAASASRRSALARSRARAQFARDAAEARGWVADKLAKLAAEHQHGEVTNLEDKIKKLQKHQAFTAELAANRARLQEVQQLAVELSPDAEVEKQLQQLQADWQRLETATEQRGWSSSSSSSALLSPHCWAKASPVGCHWHRHVGCY</sequence>
<dbReference type="EMBL" id="KZ150558">
    <property type="protein sequence ID" value="PZC70540.1"/>
    <property type="molecule type" value="Genomic_DNA"/>
</dbReference>
<reference evidence="3 4" key="1">
    <citation type="journal article" date="2017" name="BMC Biol.">
        <title>Genomic innovations, transcriptional plasticity and gene loss underlying the evolution and divergence of two highly polyphagous and invasive Helicoverpa pest species.</title>
        <authorList>
            <person name="Pearce S.L."/>
            <person name="Clarke D.F."/>
            <person name="East P.D."/>
            <person name="Elfekih S."/>
            <person name="Gordon K.H."/>
            <person name="Jermiin L.S."/>
            <person name="McGaughran A."/>
            <person name="Oakeshott J.G."/>
            <person name="Papanikolaou A."/>
            <person name="Perera O.P."/>
            <person name="Rane R.V."/>
            <person name="Richards S."/>
            <person name="Tay W.T."/>
            <person name="Walsh T.K."/>
            <person name="Anderson A."/>
            <person name="Anderson C.J."/>
            <person name="Asgari S."/>
            <person name="Board P.G."/>
            <person name="Bretschneider A."/>
            <person name="Campbell P.M."/>
            <person name="Chertemps T."/>
            <person name="Christeller J.T."/>
            <person name="Coppin C.W."/>
            <person name="Downes S.J."/>
            <person name="Duan G."/>
            <person name="Farnsworth C.A."/>
            <person name="Good R.T."/>
            <person name="Han L.B."/>
            <person name="Han Y.C."/>
            <person name="Hatje K."/>
            <person name="Horne I."/>
            <person name="Huang Y.P."/>
            <person name="Hughes D.S."/>
            <person name="Jacquin-Joly E."/>
            <person name="James W."/>
            <person name="Jhangiani S."/>
            <person name="Kollmar M."/>
            <person name="Kuwar S.S."/>
            <person name="Li S."/>
            <person name="Liu N.Y."/>
            <person name="Maibeche M.T."/>
            <person name="Miller J.R."/>
            <person name="Montagne N."/>
            <person name="Perry T."/>
            <person name="Qu J."/>
            <person name="Song S.V."/>
            <person name="Sutton G.G."/>
            <person name="Vogel H."/>
            <person name="Walenz B.P."/>
            <person name="Xu W."/>
            <person name="Zhang H.J."/>
            <person name="Zou Z."/>
            <person name="Batterham P."/>
            <person name="Edwards O.R."/>
            <person name="Feyereisen R."/>
            <person name="Gibbs R.A."/>
            <person name="Heckel D.G."/>
            <person name="McGrath A."/>
            <person name="Robin C."/>
            <person name="Scherer S.E."/>
            <person name="Worley K.C."/>
            <person name="Wu Y.D."/>
        </authorList>
    </citation>
    <scope>NUCLEOTIDE SEQUENCE [LARGE SCALE GENOMIC DNA]</scope>
    <source>
        <strain evidence="3">Harm_GR_Male_#8</strain>
        <tissue evidence="3">Whole organism</tissue>
    </source>
</reference>
<dbReference type="GO" id="GO:0005737">
    <property type="term" value="C:cytoplasm"/>
    <property type="evidence" value="ECO:0007669"/>
    <property type="project" value="UniProtKB-ARBA"/>
</dbReference>
<feature type="coiled-coil region" evidence="2">
    <location>
        <begin position="326"/>
        <end position="404"/>
    </location>
</feature>
<keyword evidence="4" id="KW-1185">Reference proteome</keyword>
<feature type="coiled-coil region" evidence="2">
    <location>
        <begin position="548"/>
        <end position="575"/>
    </location>
</feature>
<name>A0A2W1BCA2_HELAM</name>
<gene>
    <name evidence="3" type="primary">HaOG215690</name>
    <name evidence="3" type="ORF">B5X24_HaOG215690</name>
</gene>
<dbReference type="OrthoDB" id="9942256at2759"/>
<keyword evidence="2" id="KW-0175">Coiled coil</keyword>
<evidence type="ECO:0000256" key="2">
    <source>
        <dbReference type="SAM" id="Coils"/>
    </source>
</evidence>
<dbReference type="Gene3D" id="1.20.58.60">
    <property type="match status" value="9"/>
</dbReference>
<dbReference type="PANTHER" id="PTHR11915">
    <property type="entry name" value="SPECTRIN/FILAMIN RELATED CYTOSKELETAL PROTEIN"/>
    <property type="match status" value="1"/>
</dbReference>
<dbReference type="InterPro" id="IPR002017">
    <property type="entry name" value="Spectrin_repeat"/>
</dbReference>
<dbReference type="CDD" id="cd00176">
    <property type="entry name" value="SPEC"/>
    <property type="match status" value="5"/>
</dbReference>
<dbReference type="Proteomes" id="UP000249218">
    <property type="component" value="Unassembled WGS sequence"/>
</dbReference>
<protein>
    <recommendedName>
        <fullName evidence="5">PH domain-containing protein</fullName>
    </recommendedName>
</protein>
<dbReference type="SMART" id="SM00150">
    <property type="entry name" value="SPEC"/>
    <property type="match status" value="10"/>
</dbReference>
<keyword evidence="1" id="KW-0677">Repeat</keyword>
<evidence type="ECO:0008006" key="5">
    <source>
        <dbReference type="Google" id="ProtNLM"/>
    </source>
</evidence>
<dbReference type="SUPFAM" id="SSF46966">
    <property type="entry name" value="Spectrin repeat"/>
    <property type="match status" value="10"/>
</dbReference>
<accession>A0A2W1BCA2</accession>
<feature type="coiled-coil region" evidence="2">
    <location>
        <begin position="472"/>
        <end position="502"/>
    </location>
</feature>